<gene>
    <name evidence="2" type="ORF">V5O48_004855</name>
</gene>
<dbReference type="PANTHER" id="PTHR35519">
    <property type="entry name" value="MEMBRANE PROTEINS"/>
    <property type="match status" value="1"/>
</dbReference>
<evidence type="ECO:0000313" key="2">
    <source>
        <dbReference type="EMBL" id="KAL0577141.1"/>
    </source>
</evidence>
<keyword evidence="3" id="KW-1185">Reference proteome</keyword>
<comment type="caution">
    <text evidence="2">The sequence shown here is derived from an EMBL/GenBank/DDBJ whole genome shotgun (WGS) entry which is preliminary data.</text>
</comment>
<name>A0ABR3FNX6_9AGAR</name>
<dbReference type="PANTHER" id="PTHR35519:SF2">
    <property type="entry name" value="PH DOMAIN PROTEIN"/>
    <property type="match status" value="1"/>
</dbReference>
<dbReference type="Pfam" id="PF13430">
    <property type="entry name" value="DUF4112"/>
    <property type="match status" value="1"/>
</dbReference>
<evidence type="ECO:0000256" key="1">
    <source>
        <dbReference type="SAM" id="Phobius"/>
    </source>
</evidence>
<dbReference type="EMBL" id="JBAHYK010000176">
    <property type="protein sequence ID" value="KAL0577141.1"/>
    <property type="molecule type" value="Genomic_DNA"/>
</dbReference>
<feature type="transmembrane region" description="Helical" evidence="1">
    <location>
        <begin position="7"/>
        <end position="29"/>
    </location>
</feature>
<accession>A0ABR3FNX6</accession>
<reference evidence="2 3" key="1">
    <citation type="submission" date="2024-02" db="EMBL/GenBank/DDBJ databases">
        <title>A draft genome for the cacao thread blight pathogen Marasmius crinis-equi.</title>
        <authorList>
            <person name="Cohen S.P."/>
            <person name="Baruah I.K."/>
            <person name="Amoako-Attah I."/>
            <person name="Bukari Y."/>
            <person name="Meinhardt L.W."/>
            <person name="Bailey B.A."/>
        </authorList>
    </citation>
    <scope>NUCLEOTIDE SEQUENCE [LARGE SCALE GENOMIC DNA]</scope>
    <source>
        <strain evidence="2 3">GH-76</strain>
    </source>
</reference>
<evidence type="ECO:0008006" key="4">
    <source>
        <dbReference type="Google" id="ProtNLM"/>
    </source>
</evidence>
<feature type="transmembrane region" description="Helical" evidence="1">
    <location>
        <begin position="41"/>
        <end position="61"/>
    </location>
</feature>
<proteinExistence type="predicted"/>
<dbReference type="InterPro" id="IPR025187">
    <property type="entry name" value="DUF4112"/>
</dbReference>
<sequence>MQFGLDSVIGALIPAVGDIIGLLLGLYQVGLSMLFGLKGNVVGLMVLYLIIDAFVGIIPFIGEFLDIAFKANLYNLRLLEKELKRDPRYAHAVVIPQFTDWIPRPRKKGGLFSS</sequence>
<dbReference type="Proteomes" id="UP001465976">
    <property type="component" value="Unassembled WGS sequence"/>
</dbReference>
<keyword evidence="1" id="KW-0472">Membrane</keyword>
<keyword evidence="1" id="KW-0812">Transmembrane</keyword>
<organism evidence="2 3">
    <name type="scientific">Marasmius crinis-equi</name>
    <dbReference type="NCBI Taxonomy" id="585013"/>
    <lineage>
        <taxon>Eukaryota</taxon>
        <taxon>Fungi</taxon>
        <taxon>Dikarya</taxon>
        <taxon>Basidiomycota</taxon>
        <taxon>Agaricomycotina</taxon>
        <taxon>Agaricomycetes</taxon>
        <taxon>Agaricomycetidae</taxon>
        <taxon>Agaricales</taxon>
        <taxon>Marasmiineae</taxon>
        <taxon>Marasmiaceae</taxon>
        <taxon>Marasmius</taxon>
    </lineage>
</organism>
<evidence type="ECO:0000313" key="3">
    <source>
        <dbReference type="Proteomes" id="UP001465976"/>
    </source>
</evidence>
<protein>
    <recommendedName>
        <fullName evidence="4">DUF4112 domain-containing protein</fullName>
    </recommendedName>
</protein>
<keyword evidence="1" id="KW-1133">Transmembrane helix</keyword>